<organism evidence="3 4">
    <name type="scientific">Chelydra serpentina</name>
    <name type="common">Snapping turtle</name>
    <name type="synonym">Testudo serpentina</name>
    <dbReference type="NCBI Taxonomy" id="8475"/>
    <lineage>
        <taxon>Eukaryota</taxon>
        <taxon>Metazoa</taxon>
        <taxon>Chordata</taxon>
        <taxon>Craniata</taxon>
        <taxon>Vertebrata</taxon>
        <taxon>Euteleostomi</taxon>
        <taxon>Archelosauria</taxon>
        <taxon>Testudinata</taxon>
        <taxon>Testudines</taxon>
        <taxon>Cryptodira</taxon>
        <taxon>Durocryptodira</taxon>
        <taxon>Americhelydia</taxon>
        <taxon>Chelydroidea</taxon>
        <taxon>Chelydridae</taxon>
        <taxon>Chelydra</taxon>
    </lineage>
</organism>
<dbReference type="Pfam" id="PF15749">
    <property type="entry name" value="MRNIP"/>
    <property type="match status" value="1"/>
</dbReference>
<evidence type="ECO:0000256" key="1">
    <source>
        <dbReference type="SAM" id="MobiDB-lite"/>
    </source>
</evidence>
<sequence length="393" mass="43597">MGQRFQVLRCFSCGSFQVHQVKKSKKWSCKVCGEKQMLLKAYGQGSGSDCRRHVQKLNLLRAGTEVAAEGTSWCIEEPLNDDKENTAVPQEENMGRQDEEVEFSPLVNHWSKYLDKDSEGQEEDVCTDGEQLNSHKRNIVEEQRKRKSNFCHNNAQECFEEKEIYGLPDQVKKVKTFESRKDSTTVAEEDCGDYIYNSIVVPASNEFWVPENTQAPESADVTVSKWEKFLLSPTSCNNAQKSKWKLETERAFAGNFLMADGYPQQEEDSVSPGTGAQTEKSFTNTGSTAQKYASELHSTTLAATVQTAFDISHAAIGDVFSKDWLIRAGSGVAENNEGTLCLACTVMPANCLSKDAVTFASIDPFASSSGVPQHLTAPNSSLFCTDDDFDDDL</sequence>
<accession>A0A8C3SC67</accession>
<keyword evidence="4" id="KW-1185">Reference proteome</keyword>
<feature type="region of interest" description="Disordered" evidence="1">
    <location>
        <begin position="263"/>
        <end position="284"/>
    </location>
</feature>
<proteinExistence type="predicted"/>
<dbReference type="AlphaFoldDB" id="A0A8C3SC67"/>
<dbReference type="GO" id="GO:0005634">
    <property type="term" value="C:nucleus"/>
    <property type="evidence" value="ECO:0007669"/>
    <property type="project" value="TreeGrafter"/>
</dbReference>
<dbReference type="Ensembl" id="ENSCSRT00000012467.1">
    <property type="protein sequence ID" value="ENSCSRP00000011998.1"/>
    <property type="gene ID" value="ENSCSRG00000008994.1"/>
</dbReference>
<name>A0A8C3SC67_CHESE</name>
<dbReference type="InterPro" id="IPR049472">
    <property type="entry name" value="MRNIP_N"/>
</dbReference>
<reference evidence="3" key="2">
    <citation type="submission" date="2025-09" db="UniProtKB">
        <authorList>
            <consortium name="Ensembl"/>
        </authorList>
    </citation>
    <scope>IDENTIFICATION</scope>
</reference>
<feature type="compositionally biased region" description="Polar residues" evidence="1">
    <location>
        <begin position="271"/>
        <end position="284"/>
    </location>
</feature>
<reference evidence="3" key="1">
    <citation type="submission" date="2025-08" db="UniProtKB">
        <authorList>
            <consortium name="Ensembl"/>
        </authorList>
    </citation>
    <scope>IDENTIFICATION</scope>
</reference>
<dbReference type="Proteomes" id="UP000694403">
    <property type="component" value="Unplaced"/>
</dbReference>
<dbReference type="GO" id="GO:0007095">
    <property type="term" value="P:mitotic G2 DNA damage checkpoint signaling"/>
    <property type="evidence" value="ECO:0007669"/>
    <property type="project" value="TreeGrafter"/>
</dbReference>
<dbReference type="GO" id="GO:0003682">
    <property type="term" value="F:chromatin binding"/>
    <property type="evidence" value="ECO:0007669"/>
    <property type="project" value="TreeGrafter"/>
</dbReference>
<dbReference type="PANTHER" id="PTHR15863">
    <property type="entry name" value="MRN COMPLEX-INTERACTING PROTEIN"/>
    <property type="match status" value="1"/>
</dbReference>
<protein>
    <recommendedName>
        <fullName evidence="2">MRN complex-interacting protein N-terminal domain-containing protein</fullName>
    </recommendedName>
</protein>
<evidence type="ECO:0000313" key="4">
    <source>
        <dbReference type="Proteomes" id="UP000694403"/>
    </source>
</evidence>
<dbReference type="PANTHER" id="PTHR15863:SF2">
    <property type="entry name" value="MRN COMPLEX-INTERACTING PROTEIN"/>
    <property type="match status" value="1"/>
</dbReference>
<evidence type="ECO:0000313" key="3">
    <source>
        <dbReference type="Ensembl" id="ENSCSRP00000011998.1"/>
    </source>
</evidence>
<evidence type="ECO:0000259" key="2">
    <source>
        <dbReference type="Pfam" id="PF15749"/>
    </source>
</evidence>
<feature type="domain" description="MRN complex-interacting protein N-terminal" evidence="2">
    <location>
        <begin position="7"/>
        <end position="113"/>
    </location>
</feature>
<dbReference type="InterPro" id="IPR032739">
    <property type="entry name" value="MRNIP"/>
</dbReference>